<organism evidence="1 2">
    <name type="scientific">Lithospermum erythrorhizon</name>
    <name type="common">Purple gromwell</name>
    <name type="synonym">Lithospermum officinale var. erythrorhizon</name>
    <dbReference type="NCBI Taxonomy" id="34254"/>
    <lineage>
        <taxon>Eukaryota</taxon>
        <taxon>Viridiplantae</taxon>
        <taxon>Streptophyta</taxon>
        <taxon>Embryophyta</taxon>
        <taxon>Tracheophyta</taxon>
        <taxon>Spermatophyta</taxon>
        <taxon>Magnoliopsida</taxon>
        <taxon>eudicotyledons</taxon>
        <taxon>Gunneridae</taxon>
        <taxon>Pentapetalae</taxon>
        <taxon>asterids</taxon>
        <taxon>lamiids</taxon>
        <taxon>Boraginales</taxon>
        <taxon>Boraginaceae</taxon>
        <taxon>Boraginoideae</taxon>
        <taxon>Lithospermeae</taxon>
        <taxon>Lithospermum</taxon>
    </lineage>
</organism>
<reference evidence="1 2" key="1">
    <citation type="submission" date="2024-01" db="EMBL/GenBank/DDBJ databases">
        <title>The complete chloroplast genome sequence of Lithospermum erythrorhizon: insights into the phylogenetic relationship among Boraginaceae species and the maternal lineages of purple gromwells.</title>
        <authorList>
            <person name="Okada T."/>
            <person name="Watanabe K."/>
        </authorList>
    </citation>
    <scope>NUCLEOTIDE SEQUENCE [LARGE SCALE GENOMIC DNA]</scope>
</reference>
<dbReference type="Proteomes" id="UP001454036">
    <property type="component" value="Unassembled WGS sequence"/>
</dbReference>
<dbReference type="PANTHER" id="PTHR33710">
    <property type="entry name" value="BNAC02G09200D PROTEIN"/>
    <property type="match status" value="1"/>
</dbReference>
<protein>
    <recommendedName>
        <fullName evidence="3">Reverse transcriptase</fullName>
    </recommendedName>
</protein>
<name>A0AAV3QFZ6_LITER</name>
<proteinExistence type="predicted"/>
<evidence type="ECO:0000313" key="2">
    <source>
        <dbReference type="Proteomes" id="UP001454036"/>
    </source>
</evidence>
<keyword evidence="2" id="KW-1185">Reference proteome</keyword>
<evidence type="ECO:0000313" key="1">
    <source>
        <dbReference type="EMBL" id="GAA0162944.1"/>
    </source>
</evidence>
<dbReference type="Gene3D" id="3.60.10.10">
    <property type="entry name" value="Endonuclease/exonuclease/phosphatase"/>
    <property type="match status" value="1"/>
</dbReference>
<dbReference type="AlphaFoldDB" id="A0AAV3QFZ6"/>
<dbReference type="EMBL" id="BAABME010004607">
    <property type="protein sequence ID" value="GAA0162944.1"/>
    <property type="molecule type" value="Genomic_DNA"/>
</dbReference>
<accession>A0AAV3QFZ6</accession>
<comment type="caution">
    <text evidence="1">The sequence shown here is derived from an EMBL/GenBank/DDBJ whole genome shotgun (WGS) entry which is preliminary data.</text>
</comment>
<dbReference type="PANTHER" id="PTHR33710:SF71">
    <property type="entry name" value="ENDONUCLEASE_EXONUCLEASE_PHOSPHATASE DOMAIN-CONTAINING PROTEIN"/>
    <property type="match status" value="1"/>
</dbReference>
<evidence type="ECO:0008006" key="3">
    <source>
        <dbReference type="Google" id="ProtNLM"/>
    </source>
</evidence>
<gene>
    <name evidence="1" type="ORF">LIER_18928</name>
</gene>
<dbReference type="InterPro" id="IPR036691">
    <property type="entry name" value="Endo/exonu/phosph_ase_sf"/>
</dbReference>
<dbReference type="SUPFAM" id="SSF56219">
    <property type="entry name" value="DNase I-like"/>
    <property type="match status" value="1"/>
</dbReference>
<sequence>METRVGGYQYKLKMHNAFLVQACGRKGGLGLLWPREMTLTILSFSSYHIETMIEEDDYNPWRLVRFYGYHEVKHHSFSWELLRYINNNSNLQMTFLGDFNEVLSVVDIGFDGYPYTWSNNFISPYSTRARLDRCLVSKCWGLLFPDAKLSHYSSNHSDHLTLLLNRGTKQQLGNKKKRFHFEAGWCLYEESKEVISKSWNLIKAGNPGDQVFQSIKQCRLGLLEWKRTVLGHLHKTMQDKQESSIVFGQLRPLTPKLVAFLGLTFTKEDVKRNLFAMKKGKAPGQMGYLLRFIGFIGTRLRGISVTWFSIV</sequence>